<reference evidence="2" key="1">
    <citation type="submission" date="2020-01" db="EMBL/GenBank/DDBJ databases">
        <authorList>
            <person name="Meier V. D."/>
            <person name="Meier V D."/>
        </authorList>
    </citation>
    <scope>NUCLEOTIDE SEQUENCE</scope>
    <source>
        <strain evidence="2">HLG_WM_MAG_09</strain>
    </source>
</reference>
<protein>
    <submittedName>
        <fullName evidence="2">Uncharacterized protein</fullName>
    </submittedName>
</protein>
<proteinExistence type="predicted"/>
<feature type="region of interest" description="Disordered" evidence="1">
    <location>
        <begin position="1"/>
        <end position="31"/>
    </location>
</feature>
<feature type="compositionally biased region" description="Basic and acidic residues" evidence="1">
    <location>
        <begin position="7"/>
        <end position="25"/>
    </location>
</feature>
<dbReference type="InterPro" id="IPR058059">
    <property type="entry name" value="PA3496-like"/>
</dbReference>
<sequence length="64" mass="7418">MSVTNKKNNDSDALDIKNINEKAGTEESQNLKPHIVRRNVEDYLADRALKRRLTDIFDDDFLVN</sequence>
<name>A0A6S6SRN1_9GAMM</name>
<evidence type="ECO:0000256" key="1">
    <source>
        <dbReference type="SAM" id="MobiDB-lite"/>
    </source>
</evidence>
<organism evidence="2">
    <name type="scientific">uncultured Thiotrichaceae bacterium</name>
    <dbReference type="NCBI Taxonomy" id="298394"/>
    <lineage>
        <taxon>Bacteria</taxon>
        <taxon>Pseudomonadati</taxon>
        <taxon>Pseudomonadota</taxon>
        <taxon>Gammaproteobacteria</taxon>
        <taxon>Thiotrichales</taxon>
        <taxon>Thiotrichaceae</taxon>
        <taxon>environmental samples</taxon>
    </lineage>
</organism>
<dbReference type="AlphaFoldDB" id="A0A6S6SRN1"/>
<accession>A0A6S6SRN1</accession>
<dbReference type="EMBL" id="CACVAT010000105">
    <property type="protein sequence ID" value="CAA6807302.1"/>
    <property type="molecule type" value="Genomic_DNA"/>
</dbReference>
<evidence type="ECO:0000313" key="2">
    <source>
        <dbReference type="EMBL" id="CAA6807302.1"/>
    </source>
</evidence>
<gene>
    <name evidence="2" type="ORF">HELGO_WM11534</name>
</gene>
<dbReference type="NCBIfam" id="NF046101">
    <property type="entry name" value="PA3496_fam"/>
    <property type="match status" value="1"/>
</dbReference>